<comment type="caution">
    <text evidence="12">The sequence shown here is derived from an EMBL/GenBank/DDBJ whole genome shotgun (WGS) entry which is preliminary data.</text>
</comment>
<dbReference type="Proteomes" id="UP000288725">
    <property type="component" value="Chromosome 8"/>
</dbReference>
<keyword evidence="6" id="KW-0297">G-protein coupled receptor</keyword>
<dbReference type="Pfam" id="PF02076">
    <property type="entry name" value="STE3"/>
    <property type="match status" value="1"/>
</dbReference>
<evidence type="ECO:0000256" key="10">
    <source>
        <dbReference type="SAM" id="MobiDB-lite"/>
    </source>
</evidence>
<keyword evidence="7 11" id="KW-0472">Membrane</keyword>
<evidence type="ECO:0000256" key="1">
    <source>
        <dbReference type="ARBA" id="ARBA00004141"/>
    </source>
</evidence>
<feature type="compositionally biased region" description="Low complexity" evidence="10">
    <location>
        <begin position="371"/>
        <end position="382"/>
    </location>
</feature>
<evidence type="ECO:0000256" key="3">
    <source>
        <dbReference type="ARBA" id="ARBA00022507"/>
    </source>
</evidence>
<evidence type="ECO:0000256" key="11">
    <source>
        <dbReference type="SAM" id="Phobius"/>
    </source>
</evidence>
<keyword evidence="9" id="KW-0807">Transducer</keyword>
<proteinExistence type="inferred from homology"/>
<dbReference type="GO" id="GO:0005886">
    <property type="term" value="C:plasma membrane"/>
    <property type="evidence" value="ECO:0007669"/>
    <property type="project" value="TreeGrafter"/>
</dbReference>
<evidence type="ECO:0000313" key="12">
    <source>
        <dbReference type="EMBL" id="RXG43769.1"/>
    </source>
</evidence>
<dbReference type="GO" id="GO:0000750">
    <property type="term" value="P:pheromone-dependent signal transduction involved in conjugation with cellular fusion"/>
    <property type="evidence" value="ECO:0007669"/>
    <property type="project" value="TreeGrafter"/>
</dbReference>
<feature type="region of interest" description="Disordered" evidence="10">
    <location>
        <begin position="356"/>
        <end position="448"/>
    </location>
</feature>
<feature type="transmembrane region" description="Helical" evidence="11">
    <location>
        <begin position="103"/>
        <end position="125"/>
    </location>
</feature>
<keyword evidence="8" id="KW-0675">Receptor</keyword>
<evidence type="ECO:0000256" key="5">
    <source>
        <dbReference type="ARBA" id="ARBA00022989"/>
    </source>
</evidence>
<feature type="transmembrane region" description="Helical" evidence="11">
    <location>
        <begin position="187"/>
        <end position="210"/>
    </location>
</feature>
<dbReference type="PANTHER" id="PTHR28097:SF1">
    <property type="entry name" value="PHEROMONE A FACTOR RECEPTOR"/>
    <property type="match status" value="1"/>
</dbReference>
<comment type="subcellular location">
    <subcellularLocation>
        <location evidence="1">Membrane</location>
        <topology evidence="1">Multi-pass membrane protein</topology>
    </subcellularLocation>
</comment>
<dbReference type="AlphaFoldDB" id="A0A2J8DKT3"/>
<keyword evidence="3" id="KW-0589">Pheromone response</keyword>
<feature type="transmembrane region" description="Helical" evidence="11">
    <location>
        <begin position="146"/>
        <end position="167"/>
    </location>
</feature>
<dbReference type="PRINTS" id="PR00899">
    <property type="entry name" value="GPCRSTE3"/>
</dbReference>
<sequence>MAPVAEMAAAAQTLVLSPFPVPDDVSPTSLTANLVCRVVFGLLNNLICLVPLRLLWRNGEFSAVVFIIDVMCLNMLTVINALLWRNDDTTQWWAGYGWCDLHAFLYVPLMCLYSTSCLAISRNLSDQVNMLRANPLTHREKRKKNLIQALIMFPIPLIQMAWIYPLTAQRYIIITLVGCDWRVHGSWPYFVFFLLPAPLLALVSAFYSILTFKRYRELRRGMQTALSSNSSASSRQNRTRRRLYFMTISVLIPYLPLQLAHAVLNGLSSFPLQPFDFHKIRYEAAPFPWDSIVFMPSTQVPWIFLNNKYIPILTTVVIFIYFGITVDARRMYRHAVLAVGLGSMFPRLHHSDGYNFSDQSGSGSRSGTGSWGARTDTTTTSTLKPSLRATTRQLSHHSSSSPSSSTARHSHPSHSLPDLIMPVDVEAAAQTPPRAPSPAPPKQPHRNPFLFRTSLALPTLPLPRFLAGPRARPHRPGPRSSSSHMALQPLPADAAPRSAGSDVSLAYLPPQDRERTATRVWSDDDGEDAAAGQHAGRLNGAEDARAVTVETSISMHAR</sequence>
<protein>
    <submittedName>
        <fullName evidence="12">Uncharacterized protein</fullName>
    </submittedName>
</protein>
<dbReference type="PANTHER" id="PTHR28097">
    <property type="entry name" value="PHEROMONE A FACTOR RECEPTOR"/>
    <property type="match status" value="1"/>
</dbReference>
<evidence type="ECO:0000256" key="6">
    <source>
        <dbReference type="ARBA" id="ARBA00023040"/>
    </source>
</evidence>
<feature type="compositionally biased region" description="Pro residues" evidence="10">
    <location>
        <begin position="433"/>
        <end position="442"/>
    </location>
</feature>
<comment type="similarity">
    <text evidence="2">Belongs to the G-protein coupled receptor 4 family.</text>
</comment>
<reference evidence="12 13" key="1">
    <citation type="submission" date="2018-12" db="EMBL/GenBank/DDBJ databases">
        <title>Genome of Verticillium dahliae isolate Getta Getta.</title>
        <authorList>
            <person name="Gardiner D.M."/>
        </authorList>
    </citation>
    <scope>NUCLEOTIDE SEQUENCE [LARGE SCALE GENOMIC DNA]</scope>
    <source>
        <strain evidence="12 13">Getta Getta</strain>
    </source>
</reference>
<feature type="transmembrane region" description="Helical" evidence="11">
    <location>
        <begin position="30"/>
        <end position="52"/>
    </location>
</feature>
<evidence type="ECO:0000313" key="13">
    <source>
        <dbReference type="Proteomes" id="UP000288725"/>
    </source>
</evidence>
<accession>A0A2J8DKT3</accession>
<dbReference type="InterPro" id="IPR001499">
    <property type="entry name" value="GPCR_STE3"/>
</dbReference>
<feature type="compositionally biased region" description="Low complexity" evidence="10">
    <location>
        <begin position="396"/>
        <end position="407"/>
    </location>
</feature>
<organism evidence="12 13">
    <name type="scientific">Verticillium dahliae</name>
    <name type="common">Verticillium wilt</name>
    <dbReference type="NCBI Taxonomy" id="27337"/>
    <lineage>
        <taxon>Eukaryota</taxon>
        <taxon>Fungi</taxon>
        <taxon>Dikarya</taxon>
        <taxon>Ascomycota</taxon>
        <taxon>Pezizomycotina</taxon>
        <taxon>Sordariomycetes</taxon>
        <taxon>Hypocreomycetidae</taxon>
        <taxon>Glomerellales</taxon>
        <taxon>Plectosphaerellaceae</taxon>
        <taxon>Verticillium</taxon>
    </lineage>
</organism>
<dbReference type="GO" id="GO:0004932">
    <property type="term" value="F:mating-type factor pheromone receptor activity"/>
    <property type="evidence" value="ECO:0007669"/>
    <property type="project" value="InterPro"/>
</dbReference>
<name>A0A2J8DKT3_VERDA</name>
<evidence type="ECO:0000256" key="2">
    <source>
        <dbReference type="ARBA" id="ARBA00011085"/>
    </source>
</evidence>
<keyword evidence="5 11" id="KW-1133">Transmembrane helix</keyword>
<feature type="transmembrane region" description="Helical" evidence="11">
    <location>
        <begin position="243"/>
        <end position="264"/>
    </location>
</feature>
<feature type="region of interest" description="Disordered" evidence="10">
    <location>
        <begin position="463"/>
        <end position="543"/>
    </location>
</feature>
<evidence type="ECO:0000256" key="8">
    <source>
        <dbReference type="ARBA" id="ARBA00023170"/>
    </source>
</evidence>
<keyword evidence="4 11" id="KW-0812">Transmembrane</keyword>
<evidence type="ECO:0000256" key="4">
    <source>
        <dbReference type="ARBA" id="ARBA00022692"/>
    </source>
</evidence>
<gene>
    <name evidence="12" type="ORF">VDGE_06338</name>
</gene>
<feature type="transmembrane region" description="Helical" evidence="11">
    <location>
        <begin position="309"/>
        <end position="326"/>
    </location>
</feature>
<feature type="transmembrane region" description="Helical" evidence="11">
    <location>
        <begin position="64"/>
        <end position="83"/>
    </location>
</feature>
<evidence type="ECO:0000256" key="9">
    <source>
        <dbReference type="ARBA" id="ARBA00023224"/>
    </source>
</evidence>
<dbReference type="EMBL" id="RSDZ01000100">
    <property type="protein sequence ID" value="RXG43769.1"/>
    <property type="molecule type" value="Genomic_DNA"/>
</dbReference>
<evidence type="ECO:0000256" key="7">
    <source>
        <dbReference type="ARBA" id="ARBA00023136"/>
    </source>
</evidence>